<accession>A0ABV8Z4K4</accession>
<dbReference type="RefSeq" id="WP_386356118.1">
    <property type="nucleotide sequence ID" value="NZ_JBHSFG010000120.1"/>
</dbReference>
<protein>
    <submittedName>
        <fullName evidence="1">Uncharacterized protein</fullName>
    </submittedName>
</protein>
<gene>
    <name evidence="1" type="ORF">ACFPH6_49335</name>
</gene>
<evidence type="ECO:0000313" key="1">
    <source>
        <dbReference type="EMBL" id="MFC4472392.1"/>
    </source>
</evidence>
<keyword evidence="2" id="KW-1185">Reference proteome</keyword>
<dbReference type="Proteomes" id="UP001596012">
    <property type="component" value="Unassembled WGS sequence"/>
</dbReference>
<comment type="caution">
    <text evidence="1">The sequence shown here is derived from an EMBL/GenBank/DDBJ whole genome shotgun (WGS) entry which is preliminary data.</text>
</comment>
<organism evidence="1 2">
    <name type="scientific">Streptomyces xiangluensis</name>
    <dbReference type="NCBI Taxonomy" id="2665720"/>
    <lineage>
        <taxon>Bacteria</taxon>
        <taxon>Bacillati</taxon>
        <taxon>Actinomycetota</taxon>
        <taxon>Actinomycetes</taxon>
        <taxon>Kitasatosporales</taxon>
        <taxon>Streptomycetaceae</taxon>
        <taxon>Streptomyces</taxon>
    </lineage>
</organism>
<name>A0ABV8Z4K4_9ACTN</name>
<evidence type="ECO:0000313" key="2">
    <source>
        <dbReference type="Proteomes" id="UP001596012"/>
    </source>
</evidence>
<dbReference type="EMBL" id="JBHSFG010000120">
    <property type="protein sequence ID" value="MFC4472392.1"/>
    <property type="molecule type" value="Genomic_DNA"/>
</dbReference>
<proteinExistence type="predicted"/>
<sequence length="47" mass="5551">MRRSDMWLIDSIAQAASKDLDAILYVNRAGIAWRYLLLDYPQRMPPR</sequence>
<reference evidence="2" key="1">
    <citation type="journal article" date="2019" name="Int. J. Syst. Evol. Microbiol.">
        <title>The Global Catalogue of Microorganisms (GCM) 10K type strain sequencing project: providing services to taxonomists for standard genome sequencing and annotation.</title>
        <authorList>
            <consortium name="The Broad Institute Genomics Platform"/>
            <consortium name="The Broad Institute Genome Sequencing Center for Infectious Disease"/>
            <person name="Wu L."/>
            <person name="Ma J."/>
        </authorList>
    </citation>
    <scope>NUCLEOTIDE SEQUENCE [LARGE SCALE GENOMIC DNA]</scope>
    <source>
        <strain evidence="2">DT43</strain>
    </source>
</reference>